<dbReference type="OrthoDB" id="5628356at2"/>
<dbReference type="EMBL" id="CP018889">
    <property type="protein sequence ID" value="AUI67892.1"/>
    <property type="molecule type" value="Genomic_DNA"/>
</dbReference>
<dbReference type="STRING" id="288004.AL038_02350"/>
<accession>A0A2N9YBT0</accession>
<gene>
    <name evidence="1" type="ORF">BLE401_03690</name>
</gene>
<sequence length="78" mass="9174">MDKIMMLEELRGEFGTIEEAAQHFQTSREILYQSLNGKGARAVRVALAKYFKVYPSQIWQDETKARLLDDYQMTETRQ</sequence>
<evidence type="ECO:0000313" key="2">
    <source>
        <dbReference type="Proteomes" id="UP000234271"/>
    </source>
</evidence>
<dbReference type="RefSeq" id="WP_062148440.1">
    <property type="nucleotide sequence ID" value="NZ_CP012373.2"/>
</dbReference>
<reference evidence="2" key="1">
    <citation type="submission" date="2016-12" db="EMBL/GenBank/DDBJ databases">
        <title>Complete Genome Sequence of Beggiatoa leptomitiformis D-401.</title>
        <authorList>
            <person name="Fomenkov A."/>
            <person name="Vincze T."/>
            <person name="Grabovich M."/>
            <person name="Anton B.P."/>
            <person name="Dubinina G."/>
            <person name="Orlova M."/>
            <person name="Belousova E."/>
            <person name="Roberts R.J."/>
        </authorList>
    </citation>
    <scope>NUCLEOTIDE SEQUENCE [LARGE SCALE GENOMIC DNA]</scope>
    <source>
        <strain evidence="2">D-401</strain>
    </source>
</reference>
<dbReference type="AlphaFoldDB" id="A0A2N9YBT0"/>
<evidence type="ECO:0000313" key="1">
    <source>
        <dbReference type="EMBL" id="AUI67892.1"/>
    </source>
</evidence>
<organism evidence="1 2">
    <name type="scientific">Beggiatoa leptomitoformis</name>
    <dbReference type="NCBI Taxonomy" id="288004"/>
    <lineage>
        <taxon>Bacteria</taxon>
        <taxon>Pseudomonadati</taxon>
        <taxon>Pseudomonadota</taxon>
        <taxon>Gammaproteobacteria</taxon>
        <taxon>Thiotrichales</taxon>
        <taxon>Thiotrichaceae</taxon>
        <taxon>Beggiatoa</taxon>
    </lineage>
</organism>
<proteinExistence type="predicted"/>
<keyword evidence="2" id="KW-1185">Reference proteome</keyword>
<dbReference type="Proteomes" id="UP000234271">
    <property type="component" value="Chromosome"/>
</dbReference>
<protein>
    <submittedName>
        <fullName evidence="1">Uncharacterized protein</fullName>
    </submittedName>
</protein>
<dbReference type="KEGG" id="blep:AL038_02350"/>
<name>A0A2N9YBT0_9GAMM</name>